<evidence type="ECO:0008006" key="5">
    <source>
        <dbReference type="Google" id="ProtNLM"/>
    </source>
</evidence>
<dbReference type="InterPro" id="IPR051014">
    <property type="entry name" value="Cation_Transport_ATPase_IB"/>
</dbReference>
<protein>
    <recommendedName>
        <fullName evidence="5">Heavy metal translocating P-type ATPase</fullName>
    </recommendedName>
</protein>
<dbReference type="InterPro" id="IPR023214">
    <property type="entry name" value="HAD_sf"/>
</dbReference>
<comment type="similarity">
    <text evidence="1">Belongs to the cation transport ATPase (P-type) (TC 3.A.3) family. Type IB subfamily.</text>
</comment>
<dbReference type="InterPro" id="IPR036412">
    <property type="entry name" value="HAD-like_sf"/>
</dbReference>
<gene>
    <name evidence="3" type="ORF">SE17_16250</name>
</gene>
<keyword evidence="4" id="KW-1185">Reference proteome</keyword>
<organism evidence="3 4">
    <name type="scientific">Kouleothrix aurantiaca</name>
    <dbReference type="NCBI Taxonomy" id="186479"/>
    <lineage>
        <taxon>Bacteria</taxon>
        <taxon>Bacillati</taxon>
        <taxon>Chloroflexota</taxon>
        <taxon>Chloroflexia</taxon>
        <taxon>Chloroflexales</taxon>
        <taxon>Roseiflexineae</taxon>
        <taxon>Roseiflexaceae</taxon>
        <taxon>Kouleothrix</taxon>
    </lineage>
</organism>
<feature type="transmembrane region" description="Helical" evidence="2">
    <location>
        <begin position="44"/>
        <end position="72"/>
    </location>
</feature>
<dbReference type="Gene3D" id="3.40.50.1000">
    <property type="entry name" value="HAD superfamily/HAD-like"/>
    <property type="match status" value="1"/>
</dbReference>
<keyword evidence="2" id="KW-0812">Transmembrane</keyword>
<accession>A0A0P9D9T3</accession>
<keyword evidence="2" id="KW-1133">Transmembrane helix</keyword>
<keyword evidence="2" id="KW-0472">Membrane</keyword>
<reference evidence="3 4" key="1">
    <citation type="submission" date="2015-09" db="EMBL/GenBank/DDBJ databases">
        <title>Draft genome sequence of Kouleothrix aurantiaca JCM 19913.</title>
        <authorList>
            <person name="Hemp J."/>
        </authorList>
    </citation>
    <scope>NUCLEOTIDE SEQUENCE [LARGE SCALE GENOMIC DNA]</scope>
    <source>
        <strain evidence="3 4">COM-B</strain>
    </source>
</reference>
<comment type="caution">
    <text evidence="3">The sequence shown here is derived from an EMBL/GenBank/DDBJ whole genome shotgun (WGS) entry which is preliminary data.</text>
</comment>
<dbReference type="EMBL" id="LJCR01000586">
    <property type="protein sequence ID" value="KPV52315.1"/>
    <property type="molecule type" value="Genomic_DNA"/>
</dbReference>
<sequence>AALETADVTLMSDDLSRLPFAIGLSRAARNVILQNVVFALAVKAVFLVATILGVATLWMAVFADTGAALIVIANGMRLLRQRPAEDAAPQGGIPAAR</sequence>
<dbReference type="PATRIC" id="fig|186479.3.peg.9169"/>
<evidence type="ECO:0000256" key="1">
    <source>
        <dbReference type="ARBA" id="ARBA00006024"/>
    </source>
</evidence>
<dbReference type="GO" id="GO:0016020">
    <property type="term" value="C:membrane"/>
    <property type="evidence" value="ECO:0007669"/>
    <property type="project" value="TreeGrafter"/>
</dbReference>
<dbReference type="PANTHER" id="PTHR48085">
    <property type="entry name" value="CADMIUM/ZINC-TRANSPORTING ATPASE HMA2-RELATED"/>
    <property type="match status" value="1"/>
</dbReference>
<dbReference type="PANTHER" id="PTHR48085:SF5">
    <property type="entry name" value="CADMIUM_ZINC-TRANSPORTING ATPASE HMA4-RELATED"/>
    <property type="match status" value="1"/>
</dbReference>
<evidence type="ECO:0000256" key="2">
    <source>
        <dbReference type="SAM" id="Phobius"/>
    </source>
</evidence>
<name>A0A0P9D9T3_9CHLR</name>
<dbReference type="Proteomes" id="UP000050509">
    <property type="component" value="Unassembled WGS sequence"/>
</dbReference>
<dbReference type="SUPFAM" id="SSF56784">
    <property type="entry name" value="HAD-like"/>
    <property type="match status" value="1"/>
</dbReference>
<dbReference type="AlphaFoldDB" id="A0A0P9D9T3"/>
<dbReference type="GO" id="GO:0015086">
    <property type="term" value="F:cadmium ion transmembrane transporter activity"/>
    <property type="evidence" value="ECO:0007669"/>
    <property type="project" value="TreeGrafter"/>
</dbReference>
<evidence type="ECO:0000313" key="4">
    <source>
        <dbReference type="Proteomes" id="UP000050509"/>
    </source>
</evidence>
<proteinExistence type="inferred from homology"/>
<feature type="non-terminal residue" evidence="3">
    <location>
        <position position="1"/>
    </location>
</feature>
<evidence type="ECO:0000313" key="3">
    <source>
        <dbReference type="EMBL" id="KPV52315.1"/>
    </source>
</evidence>